<evidence type="ECO:0000313" key="1">
    <source>
        <dbReference type="EMBL" id="PIS99524.1"/>
    </source>
</evidence>
<sequence>MMLGSFAAGDEVRFQAYTQEAAEVDYATGTVLTACEGSPLLGEWVDIAFGKVIRRGVPTGRLELVCRAPQNANDARWTEDLQAADQARDWPA</sequence>
<accession>A0A2M6U4N3</accession>
<reference evidence="1 2" key="1">
    <citation type="submission" date="2015-06" db="EMBL/GenBank/DDBJ databases">
        <title>Comparative genome analysis of nirS-carrying Bradyrhizobium sp. strains.</title>
        <authorList>
            <person name="Ishii S."/>
            <person name="Jang J."/>
            <person name="Nishizawa T."/>
            <person name="Senoo K."/>
        </authorList>
    </citation>
    <scope>NUCLEOTIDE SEQUENCE [LARGE SCALE GENOMIC DNA]</scope>
    <source>
        <strain evidence="1 2">TSA1</strain>
    </source>
</reference>
<keyword evidence="2" id="KW-1185">Reference proteome</keyword>
<dbReference type="RefSeq" id="WP_100174738.1">
    <property type="nucleotide sequence ID" value="NZ_LFJC01000003.1"/>
</dbReference>
<dbReference type="EMBL" id="LFJC01000003">
    <property type="protein sequence ID" value="PIS99524.1"/>
    <property type="molecule type" value="Genomic_DNA"/>
</dbReference>
<protein>
    <submittedName>
        <fullName evidence="1">Uncharacterized protein</fullName>
    </submittedName>
</protein>
<comment type="caution">
    <text evidence="1">The sequence shown here is derived from an EMBL/GenBank/DDBJ whole genome shotgun (WGS) entry which is preliminary data.</text>
</comment>
<name>A0A2M6U4N3_9BRAD</name>
<gene>
    <name evidence="1" type="ORF">TSA1_01185</name>
</gene>
<evidence type="ECO:0000313" key="2">
    <source>
        <dbReference type="Proteomes" id="UP000228930"/>
    </source>
</evidence>
<organism evidence="1 2">
    <name type="scientific">Bradyrhizobium nitroreducens</name>
    <dbReference type="NCBI Taxonomy" id="709803"/>
    <lineage>
        <taxon>Bacteria</taxon>
        <taxon>Pseudomonadati</taxon>
        <taxon>Pseudomonadota</taxon>
        <taxon>Alphaproteobacteria</taxon>
        <taxon>Hyphomicrobiales</taxon>
        <taxon>Nitrobacteraceae</taxon>
        <taxon>Bradyrhizobium</taxon>
    </lineage>
</organism>
<dbReference type="Proteomes" id="UP000228930">
    <property type="component" value="Unassembled WGS sequence"/>
</dbReference>
<proteinExistence type="predicted"/>
<dbReference type="AlphaFoldDB" id="A0A2M6U4N3"/>